<proteinExistence type="predicted"/>
<reference evidence="1" key="1">
    <citation type="journal article" date="2018" name="Genome Biol. Evol.">
        <title>Genomics and development of Lentinus tigrinus, a white-rot wood-decaying mushroom with dimorphic fruiting bodies.</title>
        <authorList>
            <person name="Wu B."/>
            <person name="Xu Z."/>
            <person name="Knudson A."/>
            <person name="Carlson A."/>
            <person name="Chen N."/>
            <person name="Kovaka S."/>
            <person name="LaButti K."/>
            <person name="Lipzen A."/>
            <person name="Pennachio C."/>
            <person name="Riley R."/>
            <person name="Schakwitz W."/>
            <person name="Umezawa K."/>
            <person name="Ohm R.A."/>
            <person name="Grigoriev I.V."/>
            <person name="Nagy L.G."/>
            <person name="Gibbons J."/>
            <person name="Hibbett D."/>
        </authorList>
    </citation>
    <scope>NUCLEOTIDE SEQUENCE [LARGE SCALE GENOMIC DNA]</scope>
    <source>
        <strain evidence="1">ALCF2SS1-6</strain>
    </source>
</reference>
<name>A0A5C2SJN9_9APHY</name>
<organism evidence="1 2">
    <name type="scientific">Lentinus tigrinus ALCF2SS1-6</name>
    <dbReference type="NCBI Taxonomy" id="1328759"/>
    <lineage>
        <taxon>Eukaryota</taxon>
        <taxon>Fungi</taxon>
        <taxon>Dikarya</taxon>
        <taxon>Basidiomycota</taxon>
        <taxon>Agaricomycotina</taxon>
        <taxon>Agaricomycetes</taxon>
        <taxon>Polyporales</taxon>
        <taxon>Polyporaceae</taxon>
        <taxon>Lentinus</taxon>
    </lineage>
</organism>
<accession>A0A5C2SJN9</accession>
<dbReference type="Proteomes" id="UP000313359">
    <property type="component" value="Unassembled WGS sequence"/>
</dbReference>
<sequence length="94" mass="10282">MYFLSASNLLGRRGVSSVRTSIAVTRDRRARDKAGDAVRLLRPCGVLLATAVLASLDQDCRIRLSAASTSCQPPITVRPYRVLVSCTELHLVRL</sequence>
<keyword evidence="2" id="KW-1185">Reference proteome</keyword>
<protein>
    <submittedName>
        <fullName evidence="1">Uncharacterized protein</fullName>
    </submittedName>
</protein>
<evidence type="ECO:0000313" key="1">
    <source>
        <dbReference type="EMBL" id="RPD63830.1"/>
    </source>
</evidence>
<dbReference type="EMBL" id="ML122255">
    <property type="protein sequence ID" value="RPD63830.1"/>
    <property type="molecule type" value="Genomic_DNA"/>
</dbReference>
<gene>
    <name evidence="1" type="ORF">L227DRAFT_363321</name>
</gene>
<evidence type="ECO:0000313" key="2">
    <source>
        <dbReference type="Proteomes" id="UP000313359"/>
    </source>
</evidence>
<dbReference type="AlphaFoldDB" id="A0A5C2SJN9"/>